<protein>
    <submittedName>
        <fullName evidence="3">Oxidoreductase</fullName>
    </submittedName>
</protein>
<keyword evidence="1" id="KW-0560">Oxidoreductase</keyword>
<name>A0ABU9VG02_9BACI</name>
<evidence type="ECO:0000313" key="3">
    <source>
        <dbReference type="EMBL" id="MEN0641861.1"/>
    </source>
</evidence>
<comment type="similarity">
    <text evidence="2">Belongs to the short-chain dehydrogenases/reductases (SDR) family.</text>
</comment>
<dbReference type="Gene3D" id="3.40.50.720">
    <property type="entry name" value="NAD(P)-binding Rossmann-like Domain"/>
    <property type="match status" value="1"/>
</dbReference>
<dbReference type="EMBL" id="JBCITK010000001">
    <property type="protein sequence ID" value="MEN0641861.1"/>
    <property type="molecule type" value="Genomic_DNA"/>
</dbReference>
<dbReference type="NCBIfam" id="NF004846">
    <property type="entry name" value="PRK06197.1"/>
    <property type="match status" value="1"/>
</dbReference>
<keyword evidence="4" id="KW-1185">Reference proteome</keyword>
<dbReference type="NCBIfam" id="NF004513">
    <property type="entry name" value="PRK05854.1"/>
    <property type="match status" value="1"/>
</dbReference>
<organism evidence="3 4">
    <name type="scientific">Alkalicoccobacillus gibsonii</name>
    <dbReference type="NCBI Taxonomy" id="79881"/>
    <lineage>
        <taxon>Bacteria</taxon>
        <taxon>Bacillati</taxon>
        <taxon>Bacillota</taxon>
        <taxon>Bacilli</taxon>
        <taxon>Bacillales</taxon>
        <taxon>Bacillaceae</taxon>
        <taxon>Alkalicoccobacillus</taxon>
    </lineage>
</organism>
<comment type="caution">
    <text evidence="3">The sequence shown here is derived from an EMBL/GenBank/DDBJ whole genome shotgun (WGS) entry which is preliminary data.</text>
</comment>
<dbReference type="Pfam" id="PF00106">
    <property type="entry name" value="adh_short"/>
    <property type="match status" value="1"/>
</dbReference>
<dbReference type="Proteomes" id="UP001418796">
    <property type="component" value="Unassembled WGS sequence"/>
</dbReference>
<evidence type="ECO:0000313" key="4">
    <source>
        <dbReference type="Proteomes" id="UP001418796"/>
    </source>
</evidence>
<sequence>MNNKTVIITGGNSGLGLETAKHFAGQGHQVILAVRNTEKGKKAKEEIQRAYPEATIQVHSLDLSKLQSVREFAETISSQVGVIDLLINNAGVMMPPYSLTEDGFELQFASNHLGHFALTGLLLPLLEKGETSRVVTLTSIAHRNAAIHFDNLHGTSGYKSFLFYGQSKLANLLFAKELDNRLKANHYKTISVAAHPGISSTNLFTLGKKKTPWYVKPFLKLASQPAEKGALPTIMAATNESLRGGELIGPDGAGGRKGNPTVEATKKGIYNESTMERLWNISEELTEVKYPFE</sequence>
<dbReference type="PRINTS" id="PR00081">
    <property type="entry name" value="GDHRDH"/>
</dbReference>
<evidence type="ECO:0000256" key="2">
    <source>
        <dbReference type="RuleBase" id="RU000363"/>
    </source>
</evidence>
<dbReference type="InterPro" id="IPR036291">
    <property type="entry name" value="NAD(P)-bd_dom_sf"/>
</dbReference>
<dbReference type="PANTHER" id="PTHR43157">
    <property type="entry name" value="PHOSPHATIDYLINOSITOL-GLYCAN BIOSYNTHESIS CLASS F PROTEIN-RELATED"/>
    <property type="match status" value="1"/>
</dbReference>
<dbReference type="PRINTS" id="PR00080">
    <property type="entry name" value="SDRFAMILY"/>
</dbReference>
<proteinExistence type="inferred from homology"/>
<accession>A0ABU9VG02</accession>
<dbReference type="SUPFAM" id="SSF51735">
    <property type="entry name" value="NAD(P)-binding Rossmann-fold domains"/>
    <property type="match status" value="1"/>
</dbReference>
<dbReference type="RefSeq" id="WP_343129037.1">
    <property type="nucleotide sequence ID" value="NZ_JBCITK010000001.1"/>
</dbReference>
<dbReference type="InterPro" id="IPR002347">
    <property type="entry name" value="SDR_fam"/>
</dbReference>
<evidence type="ECO:0000256" key="1">
    <source>
        <dbReference type="ARBA" id="ARBA00023002"/>
    </source>
</evidence>
<dbReference type="PANTHER" id="PTHR43157:SF31">
    <property type="entry name" value="PHOSPHATIDYLINOSITOL-GLYCAN BIOSYNTHESIS CLASS F PROTEIN"/>
    <property type="match status" value="1"/>
</dbReference>
<reference evidence="3 4" key="1">
    <citation type="submission" date="2024-03" db="EMBL/GenBank/DDBJ databases">
        <title>Bacilli Hybrid Assemblies.</title>
        <authorList>
            <person name="Kovac J."/>
        </authorList>
    </citation>
    <scope>NUCLEOTIDE SEQUENCE [LARGE SCALE GENOMIC DNA]</scope>
    <source>
        <strain evidence="3 4">FSL R7-0666</strain>
    </source>
</reference>
<gene>
    <name evidence="3" type="ORF">MKY91_01640</name>
</gene>